<reference evidence="1" key="1">
    <citation type="submission" date="2023-11" db="EMBL/GenBank/DDBJ databases">
        <title>Gracilibacillus pellucida a moderately halophilic bacterium isolated from saline soil in Xinjiang province.</title>
        <authorList>
            <person name="Zhang Z."/>
            <person name="Tan F."/>
            <person name="Wang Y."/>
            <person name="Xia M."/>
        </authorList>
    </citation>
    <scope>NUCLEOTIDE SEQUENCE</scope>
    <source>
        <strain evidence="1">S3-1-1</strain>
    </source>
</reference>
<protein>
    <submittedName>
        <fullName evidence="1">DUF3885 domain-containing protein</fullName>
    </submittedName>
</protein>
<dbReference type="EMBL" id="JAWZSR010000009">
    <property type="protein sequence ID" value="MDX8047211.1"/>
    <property type="molecule type" value="Genomic_DNA"/>
</dbReference>
<name>A0ACC6M8A1_9BACI</name>
<evidence type="ECO:0000313" key="2">
    <source>
        <dbReference type="Proteomes" id="UP001277972"/>
    </source>
</evidence>
<accession>A0ACC6M8A1</accession>
<gene>
    <name evidence="1" type="ORF">SH601_14580</name>
</gene>
<organism evidence="1 2">
    <name type="scientific">Gracilibacillus pellucidus</name>
    <dbReference type="NCBI Taxonomy" id="3095368"/>
    <lineage>
        <taxon>Bacteria</taxon>
        <taxon>Bacillati</taxon>
        <taxon>Bacillota</taxon>
        <taxon>Bacilli</taxon>
        <taxon>Bacillales</taxon>
        <taxon>Bacillaceae</taxon>
        <taxon>Gracilibacillus</taxon>
    </lineage>
</organism>
<evidence type="ECO:0000313" key="1">
    <source>
        <dbReference type="EMBL" id="MDX8047211.1"/>
    </source>
</evidence>
<comment type="caution">
    <text evidence="1">The sequence shown here is derived from an EMBL/GenBank/DDBJ whole genome shotgun (WGS) entry which is preliminary data.</text>
</comment>
<keyword evidence="2" id="KW-1185">Reference proteome</keyword>
<proteinExistence type="predicted"/>
<dbReference type="Proteomes" id="UP001277972">
    <property type="component" value="Unassembled WGS sequence"/>
</dbReference>
<sequence>MFVVNAYHHKKDKMPSKMNLFERKVKQKALKRKIQQETLPSPFDKDDGTSQFSLMCKKAEIDYRLLIQAACNEDFPLKPKFRNKAGLEYPDVFFVNQSNHLIFFIYDNRGCEVIANDKETICFLYEKYDNLIDEVERAEMEAIFKKVEE</sequence>